<organism evidence="2 3">
    <name type="scientific">Stylosanthes scabra</name>
    <dbReference type="NCBI Taxonomy" id="79078"/>
    <lineage>
        <taxon>Eukaryota</taxon>
        <taxon>Viridiplantae</taxon>
        <taxon>Streptophyta</taxon>
        <taxon>Embryophyta</taxon>
        <taxon>Tracheophyta</taxon>
        <taxon>Spermatophyta</taxon>
        <taxon>Magnoliopsida</taxon>
        <taxon>eudicotyledons</taxon>
        <taxon>Gunneridae</taxon>
        <taxon>Pentapetalae</taxon>
        <taxon>rosids</taxon>
        <taxon>fabids</taxon>
        <taxon>Fabales</taxon>
        <taxon>Fabaceae</taxon>
        <taxon>Papilionoideae</taxon>
        <taxon>50 kb inversion clade</taxon>
        <taxon>dalbergioids sensu lato</taxon>
        <taxon>Dalbergieae</taxon>
        <taxon>Pterocarpus clade</taxon>
        <taxon>Stylosanthes</taxon>
    </lineage>
</organism>
<evidence type="ECO:0000256" key="1">
    <source>
        <dbReference type="SAM" id="MobiDB-lite"/>
    </source>
</evidence>
<evidence type="ECO:0000313" key="3">
    <source>
        <dbReference type="Proteomes" id="UP001341840"/>
    </source>
</evidence>
<comment type="caution">
    <text evidence="2">The sequence shown here is derived from an EMBL/GenBank/DDBJ whole genome shotgun (WGS) entry which is preliminary data.</text>
</comment>
<evidence type="ECO:0000313" key="2">
    <source>
        <dbReference type="EMBL" id="MED6136206.1"/>
    </source>
</evidence>
<feature type="region of interest" description="Disordered" evidence="1">
    <location>
        <begin position="83"/>
        <end position="131"/>
    </location>
</feature>
<dbReference type="EMBL" id="JASCZI010060820">
    <property type="protein sequence ID" value="MED6136206.1"/>
    <property type="molecule type" value="Genomic_DNA"/>
</dbReference>
<protein>
    <submittedName>
        <fullName evidence="2">Uncharacterized protein</fullName>
    </submittedName>
</protein>
<dbReference type="Proteomes" id="UP001341840">
    <property type="component" value="Unassembled WGS sequence"/>
</dbReference>
<proteinExistence type="predicted"/>
<feature type="compositionally biased region" description="Basic residues" evidence="1">
    <location>
        <begin position="93"/>
        <end position="108"/>
    </location>
</feature>
<gene>
    <name evidence="2" type="ORF">PIB30_118166</name>
</gene>
<reference evidence="2 3" key="1">
    <citation type="journal article" date="2023" name="Plants (Basel)">
        <title>Bridging the Gap: Combining Genomics and Transcriptomics Approaches to Understand Stylosanthes scabra, an Orphan Legume from the Brazilian Caatinga.</title>
        <authorList>
            <person name="Ferreira-Neto J.R.C."/>
            <person name="da Silva M.D."/>
            <person name="Binneck E."/>
            <person name="de Melo N.F."/>
            <person name="da Silva R.H."/>
            <person name="de Melo A.L.T.M."/>
            <person name="Pandolfi V."/>
            <person name="Bustamante F.O."/>
            <person name="Brasileiro-Vidal A.C."/>
            <person name="Benko-Iseppon A.M."/>
        </authorList>
    </citation>
    <scope>NUCLEOTIDE SEQUENCE [LARGE SCALE GENOMIC DNA]</scope>
    <source>
        <tissue evidence="2">Leaves</tissue>
    </source>
</reference>
<keyword evidence="3" id="KW-1185">Reference proteome</keyword>
<accession>A0ABU6SII9</accession>
<name>A0ABU6SII9_9FABA</name>
<sequence length="131" mass="14696">MAAGQPLLEPPCSLLVSFLDHPCKPPPKPEAVKQCRHLLLFPSPPAPATIHRRSLKQRRLLLFSFSDRPASCMADRRASQIVGSSAIADRGSQRRRTPSQRLRTRRSNQQRPTPSQQRRCVQQVSTAVVEP</sequence>
<feature type="compositionally biased region" description="Polar residues" evidence="1">
    <location>
        <begin position="109"/>
        <end position="131"/>
    </location>
</feature>